<organism evidence="1 2">
    <name type="scientific">Methylocaldum marinum</name>
    <dbReference type="NCBI Taxonomy" id="1432792"/>
    <lineage>
        <taxon>Bacteria</taxon>
        <taxon>Pseudomonadati</taxon>
        <taxon>Pseudomonadota</taxon>
        <taxon>Gammaproteobacteria</taxon>
        <taxon>Methylococcales</taxon>
        <taxon>Methylococcaceae</taxon>
        <taxon>Methylocaldum</taxon>
    </lineage>
</organism>
<name>A0A250KYH8_9GAMM</name>
<sequence>MLNRLLLIGMLGLPVAAWAFFKPFRVVAPELTGLSCIHDNLCTDDVSRSEETVRLYDEALHFVNASVGLIENGPRVIFCSSDACFQSFGLEKRSAATIGTFGVVISPRAWKPYYVRHEMIHHLQNERLGTINTWIKPQWFTEGMAYSLSEDPRPTLSEPFEKYRSRFEHWYKQVGRERLWTEAGKL</sequence>
<gene>
    <name evidence="1" type="ORF">sS8_4805</name>
</gene>
<protein>
    <submittedName>
        <fullName evidence="1">Uncharacterized protein</fullName>
    </submittedName>
</protein>
<dbReference type="Proteomes" id="UP000266313">
    <property type="component" value="Chromosome"/>
</dbReference>
<dbReference type="KEGG" id="mmai:sS8_4805"/>
<accession>A0A250KYH8</accession>
<reference evidence="1 2" key="1">
    <citation type="submission" date="2016-12" db="EMBL/GenBank/DDBJ databases">
        <title>Genome sequencing of Methylocaldum marinum.</title>
        <authorList>
            <person name="Takeuchi M."/>
            <person name="Kamagata Y."/>
            <person name="Hiraoka S."/>
            <person name="Oshima K."/>
            <person name="Hattori M."/>
            <person name="Iwasaki W."/>
        </authorList>
    </citation>
    <scope>NUCLEOTIDE SEQUENCE [LARGE SCALE GENOMIC DNA]</scope>
    <source>
        <strain evidence="1 2">S8</strain>
    </source>
</reference>
<dbReference type="RefSeq" id="WP_119631852.1">
    <property type="nucleotide sequence ID" value="NZ_AP017928.1"/>
</dbReference>
<keyword evidence="2" id="KW-1185">Reference proteome</keyword>
<dbReference type="AlphaFoldDB" id="A0A250KYH8"/>
<dbReference type="OrthoDB" id="7866626at2"/>
<dbReference type="EMBL" id="AP017928">
    <property type="protein sequence ID" value="BBA36728.1"/>
    <property type="molecule type" value="Genomic_DNA"/>
</dbReference>
<evidence type="ECO:0000313" key="1">
    <source>
        <dbReference type="EMBL" id="BBA36728.1"/>
    </source>
</evidence>
<proteinExistence type="predicted"/>
<evidence type="ECO:0000313" key="2">
    <source>
        <dbReference type="Proteomes" id="UP000266313"/>
    </source>
</evidence>